<comment type="caution">
    <text evidence="1">The sequence shown here is derived from an EMBL/GenBank/DDBJ whole genome shotgun (WGS) entry which is preliminary data.</text>
</comment>
<organism evidence="1 2">
    <name type="scientific">Senna tora</name>
    <dbReference type="NCBI Taxonomy" id="362788"/>
    <lineage>
        <taxon>Eukaryota</taxon>
        <taxon>Viridiplantae</taxon>
        <taxon>Streptophyta</taxon>
        <taxon>Embryophyta</taxon>
        <taxon>Tracheophyta</taxon>
        <taxon>Spermatophyta</taxon>
        <taxon>Magnoliopsida</taxon>
        <taxon>eudicotyledons</taxon>
        <taxon>Gunneridae</taxon>
        <taxon>Pentapetalae</taxon>
        <taxon>rosids</taxon>
        <taxon>fabids</taxon>
        <taxon>Fabales</taxon>
        <taxon>Fabaceae</taxon>
        <taxon>Caesalpinioideae</taxon>
        <taxon>Cassia clade</taxon>
        <taxon>Senna</taxon>
    </lineage>
</organism>
<protein>
    <submittedName>
        <fullName evidence="1">Uncharacterized protein</fullName>
    </submittedName>
</protein>
<sequence>MAELGQGHAVTVKSTETKRHVNCTSSLVHT</sequence>
<evidence type="ECO:0000313" key="2">
    <source>
        <dbReference type="Proteomes" id="UP000634136"/>
    </source>
</evidence>
<dbReference type="AlphaFoldDB" id="A0A834SKE9"/>
<evidence type="ECO:0000313" key="1">
    <source>
        <dbReference type="EMBL" id="KAF7805016.1"/>
    </source>
</evidence>
<gene>
    <name evidence="1" type="ORF">G2W53_044127</name>
</gene>
<accession>A0A834SKE9</accession>
<proteinExistence type="predicted"/>
<keyword evidence="2" id="KW-1185">Reference proteome</keyword>
<dbReference type="EMBL" id="JAAIUW010000013">
    <property type="protein sequence ID" value="KAF7805016.1"/>
    <property type="molecule type" value="Genomic_DNA"/>
</dbReference>
<name>A0A834SKE9_9FABA</name>
<reference evidence="1" key="1">
    <citation type="submission" date="2020-09" db="EMBL/GenBank/DDBJ databases">
        <title>Genome-Enabled Discovery of Anthraquinone Biosynthesis in Senna tora.</title>
        <authorList>
            <person name="Kang S.-H."/>
            <person name="Pandey R.P."/>
            <person name="Lee C.-M."/>
            <person name="Sim J.-S."/>
            <person name="Jeong J.-T."/>
            <person name="Choi B.-S."/>
            <person name="Jung M."/>
            <person name="Ginzburg D."/>
            <person name="Zhao K."/>
            <person name="Won S.Y."/>
            <person name="Oh T.-J."/>
            <person name="Yu Y."/>
            <person name="Kim N.-H."/>
            <person name="Lee O.R."/>
            <person name="Lee T.-H."/>
            <person name="Bashyal P."/>
            <person name="Kim T.-S."/>
            <person name="Lee W.-H."/>
            <person name="Kawkins C."/>
            <person name="Kim C.-K."/>
            <person name="Kim J.S."/>
            <person name="Ahn B.O."/>
            <person name="Rhee S.Y."/>
            <person name="Sohng J.K."/>
        </authorList>
    </citation>
    <scope>NUCLEOTIDE SEQUENCE</scope>
    <source>
        <tissue evidence="1">Leaf</tissue>
    </source>
</reference>
<dbReference type="Proteomes" id="UP000634136">
    <property type="component" value="Unassembled WGS sequence"/>
</dbReference>